<feature type="region of interest" description="Disordered" evidence="1">
    <location>
        <begin position="144"/>
        <end position="189"/>
    </location>
</feature>
<gene>
    <name evidence="2" type="ORF">APZ41_017575</name>
</gene>
<reference evidence="2" key="1">
    <citation type="submission" date="2016-12" db="EMBL/GenBank/DDBJ databases">
        <title>Draft genome sequence of Roseomonas mucosa strain AU37, isolated from a peripheral intravenous catheter.</title>
        <authorList>
            <person name="Choudhury M.A."/>
            <person name="Sidjabat H.E."/>
            <person name="Wailan A.M."/>
            <person name="Zhang L."/>
            <person name="Marsh N.M."/>
            <person name="Rickard C.M."/>
            <person name="Davies M."/>
            <person name="Mcmillan D.J."/>
        </authorList>
    </citation>
    <scope>NUCLEOTIDE SEQUENCE [LARGE SCALE GENOMIC DNA]</scope>
    <source>
        <strain evidence="2">AU37</strain>
    </source>
</reference>
<evidence type="ECO:0000256" key="1">
    <source>
        <dbReference type="SAM" id="MobiDB-lite"/>
    </source>
</evidence>
<proteinExistence type="predicted"/>
<sequence>MSRKQGKGGRLPWVKWYHRDWRSDPGLRMSGLAARGLWMDMLALMDEGEPYGHLAISGRPIGARDLAVMIGGTTEREVASLLAKLEANGVFSRTSDGVIFSRRMVRDNARREQGQENGRLGGNPNLVSAEQQGVNPVLARAIASQKPEARTDRSSLRSDLCEIGSGLPDAPVAEERTRPGRKVAGQRGQEPEGFAEFYAAYPKHEARVEAAKAYPAAVKAAGGVEALMGHLRRCLPHFSPDRQFVPQPAKWLRNRRWEDEAPAPAASAVAVPGPGSLDLRYFGRPVRDVLALPEPRRGTPEFRAWQAAADGFPTPIPGTAVSVTRGAI</sequence>
<evidence type="ECO:0000313" key="3">
    <source>
        <dbReference type="Proteomes" id="UP000054844"/>
    </source>
</evidence>
<organism evidence="2 3">
    <name type="scientific">Roseomonas mucosa</name>
    <dbReference type="NCBI Taxonomy" id="207340"/>
    <lineage>
        <taxon>Bacteria</taxon>
        <taxon>Pseudomonadati</taxon>
        <taxon>Pseudomonadota</taxon>
        <taxon>Alphaproteobacteria</taxon>
        <taxon>Acetobacterales</taxon>
        <taxon>Roseomonadaceae</taxon>
        <taxon>Roseomonas</taxon>
    </lineage>
</organism>
<protein>
    <submittedName>
        <fullName evidence="2">Uncharacterized protein</fullName>
    </submittedName>
</protein>
<accession>A0A1S8D0N5</accession>
<comment type="caution">
    <text evidence="2">The sequence shown here is derived from an EMBL/GenBank/DDBJ whole genome shotgun (WGS) entry which is preliminary data.</text>
</comment>
<dbReference type="STRING" id="207340.APZ41_017575"/>
<dbReference type="EMBL" id="LLWF02000085">
    <property type="protein sequence ID" value="ONH81872.1"/>
    <property type="molecule type" value="Genomic_DNA"/>
</dbReference>
<evidence type="ECO:0000313" key="2">
    <source>
        <dbReference type="EMBL" id="ONH81872.1"/>
    </source>
</evidence>
<feature type="region of interest" description="Disordered" evidence="1">
    <location>
        <begin position="109"/>
        <end position="128"/>
    </location>
</feature>
<name>A0A1S8D0N5_9PROT</name>
<dbReference type="Proteomes" id="UP000054844">
    <property type="component" value="Unassembled WGS sequence"/>
</dbReference>
<feature type="compositionally biased region" description="Basic and acidic residues" evidence="1">
    <location>
        <begin position="147"/>
        <end position="160"/>
    </location>
</feature>
<dbReference type="OrthoDB" id="7211084at2"/>
<dbReference type="AlphaFoldDB" id="A0A1S8D0N5"/>
<keyword evidence="3" id="KW-1185">Reference proteome</keyword>
<dbReference type="RefSeq" id="WP_058390668.1">
    <property type="nucleotide sequence ID" value="NZ_LLWF02000085.1"/>
</dbReference>